<feature type="region of interest" description="Disordered" evidence="1">
    <location>
        <begin position="309"/>
        <end position="331"/>
    </location>
</feature>
<accession>A0A1Q9EVP3</accession>
<reference evidence="2 3" key="1">
    <citation type="submission" date="2016-02" db="EMBL/GenBank/DDBJ databases">
        <title>Genome analysis of coral dinoflagellate symbionts highlights evolutionary adaptations to a symbiotic lifestyle.</title>
        <authorList>
            <person name="Aranda M."/>
            <person name="Li Y."/>
            <person name="Liew Y.J."/>
            <person name="Baumgarten S."/>
            <person name="Simakov O."/>
            <person name="Wilson M."/>
            <person name="Piel J."/>
            <person name="Ashoor H."/>
            <person name="Bougouffa S."/>
            <person name="Bajic V.B."/>
            <person name="Ryu T."/>
            <person name="Ravasi T."/>
            <person name="Bayer T."/>
            <person name="Micklem G."/>
            <person name="Kim H."/>
            <person name="Bhak J."/>
            <person name="Lajeunesse T.C."/>
            <person name="Voolstra C.R."/>
        </authorList>
    </citation>
    <scope>NUCLEOTIDE SEQUENCE [LARGE SCALE GENOMIC DNA]</scope>
    <source>
        <strain evidence="2 3">CCMP2467</strain>
    </source>
</reference>
<organism evidence="2 3">
    <name type="scientific">Symbiodinium microadriaticum</name>
    <name type="common">Dinoflagellate</name>
    <name type="synonym">Zooxanthella microadriatica</name>
    <dbReference type="NCBI Taxonomy" id="2951"/>
    <lineage>
        <taxon>Eukaryota</taxon>
        <taxon>Sar</taxon>
        <taxon>Alveolata</taxon>
        <taxon>Dinophyceae</taxon>
        <taxon>Suessiales</taxon>
        <taxon>Symbiodiniaceae</taxon>
        <taxon>Symbiodinium</taxon>
    </lineage>
</organism>
<evidence type="ECO:0000256" key="1">
    <source>
        <dbReference type="SAM" id="MobiDB-lite"/>
    </source>
</evidence>
<dbReference type="AlphaFoldDB" id="A0A1Q9EVP3"/>
<keyword evidence="3" id="KW-1185">Reference proteome</keyword>
<feature type="compositionally biased region" description="Polar residues" evidence="1">
    <location>
        <begin position="312"/>
        <end position="322"/>
    </location>
</feature>
<protein>
    <submittedName>
        <fullName evidence="2">Uncharacterized protein</fullName>
    </submittedName>
</protein>
<dbReference type="EMBL" id="LSRX01000058">
    <property type="protein sequence ID" value="OLQ11479.1"/>
    <property type="molecule type" value="Genomic_DNA"/>
</dbReference>
<name>A0A1Q9EVP3_SYMMI</name>
<dbReference type="Proteomes" id="UP000186817">
    <property type="component" value="Unassembled WGS sequence"/>
</dbReference>
<evidence type="ECO:0000313" key="3">
    <source>
        <dbReference type="Proteomes" id="UP000186817"/>
    </source>
</evidence>
<comment type="caution">
    <text evidence="2">The sequence shown here is derived from an EMBL/GenBank/DDBJ whole genome shotgun (WGS) entry which is preliminary data.</text>
</comment>
<gene>
    <name evidence="2" type="ORF">AK812_SmicGene4652</name>
</gene>
<proteinExistence type="predicted"/>
<sequence length="331" mass="36441">MVQEEIHGMFASLAAGRDQVLKEHPFATNKLPDFDFNVENSGTRVSEVMIHPFSGPGSGLKVEVNMPKRKAAPSERSKLANYLVGQDAEEAPNELKRLAKVGSSGQSQFPGESLDEKRRVMQQYWKHAAKVCALFALAGVWGGTVQPDLMHTKYLGVDQYFLASVIFVLARVKQVHNWFELLETYWKDRQVTSHFRSMKDSMWAPKDRQGLSGGHPALKGKAIDREEELRSAQARGGADGMLGFFIRQGSFGSLDKDGQVGIRRPVSGKHAETALGPVQLGDQQLVPGWKRPFANQVFAQCATQMEERQGGLANTDSAQATSGELCAPRDA</sequence>
<evidence type="ECO:0000313" key="2">
    <source>
        <dbReference type="EMBL" id="OLQ11479.1"/>
    </source>
</evidence>